<evidence type="ECO:0000313" key="2">
    <source>
        <dbReference type="EMBL" id="KAG0257782.1"/>
    </source>
</evidence>
<dbReference type="Proteomes" id="UP000726737">
    <property type="component" value="Unassembled WGS sequence"/>
</dbReference>
<feature type="compositionally biased region" description="Basic and acidic residues" evidence="1">
    <location>
        <begin position="91"/>
        <end position="120"/>
    </location>
</feature>
<protein>
    <submittedName>
        <fullName evidence="2">Uncharacterized protein</fullName>
    </submittedName>
</protein>
<dbReference type="SUPFAM" id="SSF52047">
    <property type="entry name" value="RNI-like"/>
    <property type="match status" value="1"/>
</dbReference>
<gene>
    <name evidence="2" type="ORF">BG011_003760</name>
</gene>
<feature type="compositionally biased region" description="Basic and acidic residues" evidence="1">
    <location>
        <begin position="127"/>
        <end position="181"/>
    </location>
</feature>
<organism evidence="2 3">
    <name type="scientific">Mortierella polycephala</name>
    <dbReference type="NCBI Taxonomy" id="41804"/>
    <lineage>
        <taxon>Eukaryota</taxon>
        <taxon>Fungi</taxon>
        <taxon>Fungi incertae sedis</taxon>
        <taxon>Mucoromycota</taxon>
        <taxon>Mortierellomycotina</taxon>
        <taxon>Mortierellomycetes</taxon>
        <taxon>Mortierellales</taxon>
        <taxon>Mortierellaceae</taxon>
        <taxon>Mortierella</taxon>
    </lineage>
</organism>
<proteinExistence type="predicted"/>
<dbReference type="EMBL" id="JAAAJA010000246">
    <property type="protein sequence ID" value="KAG0257782.1"/>
    <property type="molecule type" value="Genomic_DNA"/>
</dbReference>
<keyword evidence="3" id="KW-1185">Reference proteome</keyword>
<sequence length="642" mass="74559">MAVPEIVRVIKVIKVIKIIKVIKATRVLESPRFPKSFPRFQKGRERRMTGSEPVAARKRYNEDSSSPEDDMDDRVKSEKEEGEWTPGNQRNDLKSPEKRWPEQKIRHHSLVREDRKRDRDDREDDTVDNRRGDFYRPPLYDRNKKSRQESPPRHAAMDKRNKKSTDSWSKGSDRSGSREIERPNFTRGDLIRFVKERNGSIHITTCALTLALDTRDAASKFYKLLQSRGYVGVWLSLTLKWMWDRQDMEELVEAIENSKIQTFILNGMDPGGHRFGDSTTGQGHGNRSRCDPLVRLLGVKTLKELYLIGVPDILRVSFANIPADLSHLSKLQVRHEIASNWENAHGVRFYEAMKKVTQLWTLVLDCPPCRTREYMEQIRNAIRDSSRRANALAKNTRGRRPLAPQDEYMSQVLPALSPPPYLDVHFNSQGKSFLTVRFDRTSGDIFEYSLDLEQVERPQEIRWTSFFLSGMALTLTTLRLRHLRDDNWVLTILEWIKQHRKANQTRFRELTVDCLQLSPERFLDFCSLVKESQSTLLALELTDFNPSLPQQTEHIHSDNAIARGWSSFFRSLDPLVLNTLYIQRSNFDDIAVQPLIETLEDAKYQSHQLALSKLLLFHTRVSDYGVELLRQAIDGTGCRLQV</sequence>
<dbReference type="AlphaFoldDB" id="A0A9P6Q0F9"/>
<evidence type="ECO:0000256" key="1">
    <source>
        <dbReference type="SAM" id="MobiDB-lite"/>
    </source>
</evidence>
<feature type="region of interest" description="Disordered" evidence="1">
    <location>
        <begin position="34"/>
        <end position="181"/>
    </location>
</feature>
<name>A0A9P6Q0F9_9FUNG</name>
<comment type="caution">
    <text evidence="2">The sequence shown here is derived from an EMBL/GenBank/DDBJ whole genome shotgun (WGS) entry which is preliminary data.</text>
</comment>
<reference evidence="2" key="1">
    <citation type="journal article" date="2020" name="Fungal Divers.">
        <title>Resolving the Mortierellaceae phylogeny through synthesis of multi-gene phylogenetics and phylogenomics.</title>
        <authorList>
            <person name="Vandepol N."/>
            <person name="Liber J."/>
            <person name="Desiro A."/>
            <person name="Na H."/>
            <person name="Kennedy M."/>
            <person name="Barry K."/>
            <person name="Grigoriev I.V."/>
            <person name="Miller A.N."/>
            <person name="O'Donnell K."/>
            <person name="Stajich J.E."/>
            <person name="Bonito G."/>
        </authorList>
    </citation>
    <scope>NUCLEOTIDE SEQUENCE</scope>
    <source>
        <strain evidence="2">KOD948</strain>
    </source>
</reference>
<dbReference type="OrthoDB" id="2393272at2759"/>
<evidence type="ECO:0000313" key="3">
    <source>
        <dbReference type="Proteomes" id="UP000726737"/>
    </source>
</evidence>
<accession>A0A9P6Q0F9</accession>